<feature type="compositionally biased region" description="Basic and acidic residues" evidence="1">
    <location>
        <begin position="211"/>
        <end position="225"/>
    </location>
</feature>
<comment type="caution">
    <text evidence="2">The sequence shown here is derived from an EMBL/GenBank/DDBJ whole genome shotgun (WGS) entry which is preliminary data.</text>
</comment>
<dbReference type="RefSeq" id="XP_066612704.1">
    <property type="nucleotide sequence ID" value="XM_066759217.1"/>
</dbReference>
<evidence type="ECO:0000313" key="3">
    <source>
        <dbReference type="Proteomes" id="UP000054399"/>
    </source>
</evidence>
<dbReference type="GeneID" id="91991610"/>
<feature type="compositionally biased region" description="Low complexity" evidence="1">
    <location>
        <begin position="46"/>
        <end position="56"/>
    </location>
</feature>
<accession>A0ABR3BNI2</accession>
<evidence type="ECO:0000313" key="2">
    <source>
        <dbReference type="EMBL" id="KAL0245620.1"/>
    </source>
</evidence>
<proteinExistence type="predicted"/>
<feature type="region of interest" description="Disordered" evidence="1">
    <location>
        <begin position="602"/>
        <end position="635"/>
    </location>
</feature>
<feature type="compositionally biased region" description="Polar residues" evidence="1">
    <location>
        <begin position="107"/>
        <end position="127"/>
    </location>
</feature>
<organism evidence="2 3">
    <name type="scientific">Cryptococcus tetragattii IND107</name>
    <dbReference type="NCBI Taxonomy" id="1296105"/>
    <lineage>
        <taxon>Eukaryota</taxon>
        <taxon>Fungi</taxon>
        <taxon>Dikarya</taxon>
        <taxon>Basidiomycota</taxon>
        <taxon>Agaricomycotina</taxon>
        <taxon>Tremellomycetes</taxon>
        <taxon>Tremellales</taxon>
        <taxon>Cryptococcaceae</taxon>
        <taxon>Cryptococcus</taxon>
        <taxon>Cryptococcus gattii species complex</taxon>
    </lineage>
</organism>
<feature type="region of interest" description="Disordered" evidence="1">
    <location>
        <begin position="192"/>
        <end position="225"/>
    </location>
</feature>
<feature type="region of interest" description="Disordered" evidence="1">
    <location>
        <begin position="553"/>
        <end position="572"/>
    </location>
</feature>
<dbReference type="EMBL" id="ATAM02000008">
    <property type="protein sequence ID" value="KAL0245620.1"/>
    <property type="molecule type" value="Genomic_DNA"/>
</dbReference>
<sequence length="635" mass="69015">MGLDGNFSDSNGTEDGATQSQPMQQSHANSQPLWGGKSLEARAHQSTPSVSSTISGSIVMNEDTFGTKTKHVQSLYPSNDLRPKASDNTSIGGDDSNSSRPSRRPLTNISATVNRTPTSAGMASEFSTPAELSFGPQSLPFMLRKRDLVNQGTPSKPTSAATTTSLSKDPIGPSAVIQFSGRQQLILDHHNESHETHRSSVDQGTNLPHSSVDHANKRSPEKKLTSWRRDQIKKAKQPELILTSTPRPIPALYGPLSLPYARNPSGVDATVTDDSAYISRVFGLRPASGGVSSMVGAESVRSVSSATQSSSVQSFRSTSGSSLLYSTGKKFQNTKLINEDSASTEKSILALSSKVAHESISCKFDPTPPNSPLEGAETTQEASDTYNRSVFFPDPQGKKRVVSDTELLERKLGTSVIGPSKSHANLRQLIPLSPIPGSPVDFQRKSDITAIRKACKARIRSASMSRVEPTVTQSEEDYTSSYATPIRIPAFLSVFFNRSSMTYEIDISPDKAISRARVPGPQTVYVKPDSSQFSKADVSDNWRYKPRSQVFRSKQPLQPLKTLNQSPSARPLRTDLTRHDHVGQIMTIDKLFEKFSPQVEETQVSFKSPTMEELSSPDSTSLAKPDLSPMPSEVI</sequence>
<feature type="compositionally biased region" description="Polar residues" evidence="1">
    <location>
        <begin position="553"/>
        <end position="568"/>
    </location>
</feature>
<feature type="region of interest" description="Disordered" evidence="1">
    <location>
        <begin position="74"/>
        <end position="131"/>
    </location>
</feature>
<feature type="region of interest" description="Disordered" evidence="1">
    <location>
        <begin position="1"/>
        <end position="56"/>
    </location>
</feature>
<dbReference type="Proteomes" id="UP000054399">
    <property type="component" value="Unassembled WGS sequence"/>
</dbReference>
<feature type="compositionally biased region" description="Low complexity" evidence="1">
    <location>
        <begin position="153"/>
        <end position="168"/>
    </location>
</feature>
<evidence type="ECO:0000256" key="1">
    <source>
        <dbReference type="SAM" id="MobiDB-lite"/>
    </source>
</evidence>
<feature type="region of interest" description="Disordered" evidence="1">
    <location>
        <begin position="362"/>
        <end position="394"/>
    </location>
</feature>
<name>A0ABR3BNI2_9TREE</name>
<reference evidence="2" key="2">
    <citation type="submission" date="2024-01" db="EMBL/GenBank/DDBJ databases">
        <title>Comparative genomics of Cryptococcus and Kwoniella reveals pathogenesis evolution and contrasting modes of karyotype evolution via chromosome fusion or intercentromeric recombination.</title>
        <authorList>
            <person name="Coelho M.A."/>
            <person name="David-Palma M."/>
            <person name="Shea T."/>
            <person name="Bowers K."/>
            <person name="Mcginley-Smith S."/>
            <person name="Mohammad A.W."/>
            <person name="Gnirke A."/>
            <person name="Yurkov A.M."/>
            <person name="Nowrousian M."/>
            <person name="Sun S."/>
            <person name="Cuomo C.A."/>
            <person name="Heitman J."/>
        </authorList>
    </citation>
    <scope>NUCLEOTIDE SEQUENCE</scope>
    <source>
        <strain evidence="2">IND107</strain>
    </source>
</reference>
<keyword evidence="3" id="KW-1185">Reference proteome</keyword>
<feature type="compositionally biased region" description="Polar residues" evidence="1">
    <location>
        <begin position="377"/>
        <end position="388"/>
    </location>
</feature>
<reference evidence="2" key="1">
    <citation type="submission" date="2015-01" db="EMBL/GenBank/DDBJ databases">
        <authorList>
            <consortium name="The Broad Institute Genomics Platform"/>
            <person name="Cuomo C."/>
            <person name="Litvintseva A."/>
            <person name="Chen Y."/>
            <person name="Heitman J."/>
            <person name="Sun S."/>
            <person name="Springer D."/>
            <person name="Dromer F."/>
            <person name="Young S."/>
            <person name="Zeng Q."/>
            <person name="Gargeya S."/>
            <person name="Abouelleil A."/>
            <person name="Alvarado L."/>
            <person name="Chapman S.B."/>
            <person name="Gainer-Dewar J."/>
            <person name="Goldberg J."/>
            <person name="Griggs A."/>
            <person name="Gujja S."/>
            <person name="Hansen M."/>
            <person name="Howarth C."/>
            <person name="Imamovic A."/>
            <person name="Larimer J."/>
            <person name="Murphy C."/>
            <person name="Naylor J."/>
            <person name="Pearson M."/>
            <person name="Priest M."/>
            <person name="Roberts A."/>
            <person name="Saif S."/>
            <person name="Shea T."/>
            <person name="Sykes S."/>
            <person name="Wortman J."/>
            <person name="Nusbaum C."/>
            <person name="Birren B."/>
        </authorList>
    </citation>
    <scope>NUCLEOTIDE SEQUENCE</scope>
    <source>
        <strain evidence="2">IND107</strain>
    </source>
</reference>
<gene>
    <name evidence="2" type="ORF">I308_104754</name>
</gene>
<protein>
    <submittedName>
        <fullName evidence="2">Uncharacterized protein</fullName>
    </submittedName>
</protein>
<feature type="region of interest" description="Disordered" evidence="1">
    <location>
        <begin position="149"/>
        <end position="174"/>
    </location>
</feature>
<feature type="compositionally biased region" description="Polar residues" evidence="1">
    <location>
        <begin position="7"/>
        <end position="32"/>
    </location>
</feature>